<evidence type="ECO:0000313" key="1">
    <source>
        <dbReference type="EMBL" id="KAK3899673.1"/>
    </source>
</evidence>
<gene>
    <name evidence="1" type="ORF">C8A05DRAFT_36699</name>
</gene>
<proteinExistence type="predicted"/>
<keyword evidence="2" id="KW-1185">Reference proteome</keyword>
<protein>
    <submittedName>
        <fullName evidence="1">Uncharacterized protein</fullName>
    </submittedName>
</protein>
<accession>A0AAN6RRD7</accession>
<reference evidence="1" key="1">
    <citation type="journal article" date="2023" name="Mol. Phylogenet. Evol.">
        <title>Genome-scale phylogeny and comparative genomics of the fungal order Sordariales.</title>
        <authorList>
            <person name="Hensen N."/>
            <person name="Bonometti L."/>
            <person name="Westerberg I."/>
            <person name="Brannstrom I.O."/>
            <person name="Guillou S."/>
            <person name="Cros-Aarteil S."/>
            <person name="Calhoun S."/>
            <person name="Haridas S."/>
            <person name="Kuo A."/>
            <person name="Mondo S."/>
            <person name="Pangilinan J."/>
            <person name="Riley R."/>
            <person name="LaButti K."/>
            <person name="Andreopoulos B."/>
            <person name="Lipzen A."/>
            <person name="Chen C."/>
            <person name="Yan M."/>
            <person name="Daum C."/>
            <person name="Ng V."/>
            <person name="Clum A."/>
            <person name="Steindorff A."/>
            <person name="Ohm R.A."/>
            <person name="Martin F."/>
            <person name="Silar P."/>
            <person name="Natvig D.O."/>
            <person name="Lalanne C."/>
            <person name="Gautier V."/>
            <person name="Ament-Velasquez S.L."/>
            <person name="Kruys A."/>
            <person name="Hutchinson M.I."/>
            <person name="Powell A.J."/>
            <person name="Barry K."/>
            <person name="Miller A.N."/>
            <person name="Grigoriev I.V."/>
            <person name="Debuchy R."/>
            <person name="Gladieux P."/>
            <person name="Hiltunen Thoren M."/>
            <person name="Johannesson H."/>
        </authorList>
    </citation>
    <scope>NUCLEOTIDE SEQUENCE</scope>
    <source>
        <strain evidence="1">CBS 103.79</strain>
    </source>
</reference>
<dbReference type="EMBL" id="MU855754">
    <property type="protein sequence ID" value="KAK3899673.1"/>
    <property type="molecule type" value="Genomic_DNA"/>
</dbReference>
<sequence>MSAEEFLADAESGAVAVDCHDQVLRIAFIYLDGGLWEGNGVFDVVEKLHTHGWSLGEGELRFNRTLDTFYVAQLAAAIYRSSAQLTGDFPSPSDFPAFYAAHADLLHPAAWRAYYTPAFLAHPTTARFYRLPNLQDLPDSSSPLGEPRPNLPAAAGPHATKLPRWAYSVAHTRCRQPSSLPLGTFTRLALRTLEATTARLRATHPSAQPYSETQARFWLEHMKLDSPGPSGSGSTKEAWGPNRFGMLVAQGGIDVFAWEERYSARLWEASSAAGREAAKPDLELDGTWKGRVQWCGMPDGGMGVQAWCRGWEEEVGSEEEVEFLAAVAVEETAGVGVEELDFAMRSHMVLGVMRAAIVEGEEREALLEEMERGMAGKGRIGEDRAGRWLREVLAVVEPYVRMWEGVWPGTEERGEVLRRILVENGQLFVRWQVSPRLKEKELSAAMADSSPRIAS</sequence>
<dbReference type="Proteomes" id="UP001303889">
    <property type="component" value="Unassembled WGS sequence"/>
</dbReference>
<evidence type="ECO:0000313" key="2">
    <source>
        <dbReference type="Proteomes" id="UP001303889"/>
    </source>
</evidence>
<dbReference type="AlphaFoldDB" id="A0AAN6RRD7"/>
<organism evidence="1 2">
    <name type="scientific">Staphylotrichum tortipilum</name>
    <dbReference type="NCBI Taxonomy" id="2831512"/>
    <lineage>
        <taxon>Eukaryota</taxon>
        <taxon>Fungi</taxon>
        <taxon>Dikarya</taxon>
        <taxon>Ascomycota</taxon>
        <taxon>Pezizomycotina</taxon>
        <taxon>Sordariomycetes</taxon>
        <taxon>Sordariomycetidae</taxon>
        <taxon>Sordariales</taxon>
        <taxon>Chaetomiaceae</taxon>
        <taxon>Staphylotrichum</taxon>
    </lineage>
</organism>
<reference evidence="1" key="2">
    <citation type="submission" date="2023-05" db="EMBL/GenBank/DDBJ databases">
        <authorList>
            <consortium name="Lawrence Berkeley National Laboratory"/>
            <person name="Steindorff A."/>
            <person name="Hensen N."/>
            <person name="Bonometti L."/>
            <person name="Westerberg I."/>
            <person name="Brannstrom I.O."/>
            <person name="Guillou S."/>
            <person name="Cros-Aarteil S."/>
            <person name="Calhoun S."/>
            <person name="Haridas S."/>
            <person name="Kuo A."/>
            <person name="Mondo S."/>
            <person name="Pangilinan J."/>
            <person name="Riley R."/>
            <person name="Labutti K."/>
            <person name="Andreopoulos B."/>
            <person name="Lipzen A."/>
            <person name="Chen C."/>
            <person name="Yanf M."/>
            <person name="Daum C."/>
            <person name="Ng V."/>
            <person name="Clum A."/>
            <person name="Ohm R."/>
            <person name="Martin F."/>
            <person name="Silar P."/>
            <person name="Natvig D."/>
            <person name="Lalanne C."/>
            <person name="Gautier V."/>
            <person name="Ament-Velasquez S.L."/>
            <person name="Kruys A."/>
            <person name="Hutchinson M.I."/>
            <person name="Powell A.J."/>
            <person name="Barry K."/>
            <person name="Miller A.N."/>
            <person name="Grigoriev I.V."/>
            <person name="Debuchy R."/>
            <person name="Gladieux P."/>
            <person name="Thoren M.H."/>
            <person name="Johannesson H."/>
        </authorList>
    </citation>
    <scope>NUCLEOTIDE SEQUENCE</scope>
    <source>
        <strain evidence="1">CBS 103.79</strain>
    </source>
</reference>
<name>A0AAN6RRD7_9PEZI</name>
<comment type="caution">
    <text evidence="1">The sequence shown here is derived from an EMBL/GenBank/DDBJ whole genome shotgun (WGS) entry which is preliminary data.</text>
</comment>